<comment type="caution">
    <text evidence="2">The sequence shown here is derived from an EMBL/GenBank/DDBJ whole genome shotgun (WGS) entry which is preliminary data.</text>
</comment>
<dbReference type="Proteomes" id="UP000306918">
    <property type="component" value="Unassembled WGS sequence"/>
</dbReference>
<dbReference type="AlphaFoldDB" id="A0A4S8HD64"/>
<organism evidence="2 3">
    <name type="scientific">Niastella caeni</name>
    <dbReference type="NCBI Taxonomy" id="2569763"/>
    <lineage>
        <taxon>Bacteria</taxon>
        <taxon>Pseudomonadati</taxon>
        <taxon>Bacteroidota</taxon>
        <taxon>Chitinophagia</taxon>
        <taxon>Chitinophagales</taxon>
        <taxon>Chitinophagaceae</taxon>
        <taxon>Niastella</taxon>
    </lineage>
</organism>
<dbReference type="Pfam" id="PF10067">
    <property type="entry name" value="DUF2306"/>
    <property type="match status" value="1"/>
</dbReference>
<reference evidence="2 3" key="1">
    <citation type="submission" date="2019-04" db="EMBL/GenBank/DDBJ databases">
        <title>Niastella caeni sp. nov., isolated from activated sludge.</title>
        <authorList>
            <person name="Sheng M."/>
        </authorList>
    </citation>
    <scope>NUCLEOTIDE SEQUENCE [LARGE SCALE GENOMIC DNA]</scope>
    <source>
        <strain evidence="2 3">HX-2-15</strain>
    </source>
</reference>
<dbReference type="EMBL" id="STFF01000010">
    <property type="protein sequence ID" value="THU32970.1"/>
    <property type="molecule type" value="Genomic_DNA"/>
</dbReference>
<keyword evidence="1" id="KW-0472">Membrane</keyword>
<evidence type="ECO:0000256" key="1">
    <source>
        <dbReference type="SAM" id="Phobius"/>
    </source>
</evidence>
<dbReference type="InterPro" id="IPR018750">
    <property type="entry name" value="DUF2306_membrane"/>
</dbReference>
<gene>
    <name evidence="2" type="ORF">FAM09_26360</name>
</gene>
<dbReference type="RefSeq" id="WP_136580160.1">
    <property type="nucleotide sequence ID" value="NZ_STFF01000010.1"/>
</dbReference>
<proteinExistence type="predicted"/>
<keyword evidence="3" id="KW-1185">Reference proteome</keyword>
<feature type="transmembrane region" description="Helical" evidence="1">
    <location>
        <begin position="197"/>
        <end position="216"/>
    </location>
</feature>
<sequence>MPEILKPSDTAGSAKRISWFRLITIRQFLFWVAIFVVTRHFMSGADHFLQLTPEALGKYFNYKWVLIAHITGGGGALVLGPLQFWSRFRARYIKLHRWVGVGYLLAILVSSICAVILSFTTVYDVNWAYAFSAQVWVSVWIISTVIAYRAALQKKFKLHQEWMTRSYIVTLAFIVSGLTLKFLLKIGFGTFEAISPSLFWMGWSVPLFIYQVVLSWKANK</sequence>
<name>A0A4S8HD64_9BACT</name>
<feature type="transmembrane region" description="Helical" evidence="1">
    <location>
        <begin position="127"/>
        <end position="148"/>
    </location>
</feature>
<dbReference type="OrthoDB" id="195502at2"/>
<evidence type="ECO:0000313" key="3">
    <source>
        <dbReference type="Proteomes" id="UP000306918"/>
    </source>
</evidence>
<accession>A0A4S8HD64</accession>
<feature type="transmembrane region" description="Helical" evidence="1">
    <location>
        <begin position="62"/>
        <end position="86"/>
    </location>
</feature>
<feature type="transmembrane region" description="Helical" evidence="1">
    <location>
        <begin position="168"/>
        <end position="191"/>
    </location>
</feature>
<feature type="transmembrane region" description="Helical" evidence="1">
    <location>
        <begin position="20"/>
        <end position="42"/>
    </location>
</feature>
<keyword evidence="1" id="KW-0812">Transmembrane</keyword>
<keyword evidence="1" id="KW-1133">Transmembrane helix</keyword>
<feature type="transmembrane region" description="Helical" evidence="1">
    <location>
        <begin position="98"/>
        <end position="121"/>
    </location>
</feature>
<protein>
    <submittedName>
        <fullName evidence="2">DUF2306 domain-containing protein</fullName>
    </submittedName>
</protein>
<evidence type="ECO:0000313" key="2">
    <source>
        <dbReference type="EMBL" id="THU32970.1"/>
    </source>
</evidence>